<dbReference type="RefSeq" id="WP_245781693.1">
    <property type="nucleotide sequence ID" value="NZ_FOZL01000001.1"/>
</dbReference>
<dbReference type="InterPro" id="IPR036374">
    <property type="entry name" value="OxRdtase_Mopterin-bd_sf"/>
</dbReference>
<dbReference type="Pfam" id="PF00174">
    <property type="entry name" value="Oxidored_molyb"/>
    <property type="match status" value="1"/>
</dbReference>
<sequence length="381" mass="42280">MSELEDPNADPNEPVLPEAAGPRAGEDSEPEPSAFEAIAPAGTDPVDEAPVEPTQGEERPAVDPDAAIRARSASMTRRSLMVGAAAAAAGYAGYRWIDRSPSVGRQELPLRKAFQADAKVARAVFNERGLAPTYHVKDSVDLRFNGPYGLRDELDVSTWRLQMAGVANPERFPQFQKDITTWNYVTTPRYIGGTPVESDAKGPATPRKAEWTRAKDSFGNPMRGQEEAGESETSFDDATPGLSLTMDDILKLPRHELVTEFKCIEGWSEIVHWAGVRLVDLLDLYPPAKVNGRDPKFVYMETPYGDYYCGYDLSACRHPQSLLVTEMAGKPLTQLHGAPLRLHMPIKYGYKQIKRIGLIAYTDQRPDDYWTKLGYDWYAGL</sequence>
<reference evidence="3 4" key="1">
    <citation type="submission" date="2016-10" db="EMBL/GenBank/DDBJ databases">
        <authorList>
            <person name="de Groot N.N."/>
        </authorList>
    </citation>
    <scope>NUCLEOTIDE SEQUENCE [LARGE SCALE GENOMIC DNA]</scope>
    <source>
        <strain evidence="3 4">DSM 21001</strain>
    </source>
</reference>
<evidence type="ECO:0000313" key="3">
    <source>
        <dbReference type="EMBL" id="SFS05253.1"/>
    </source>
</evidence>
<feature type="domain" description="Oxidoreductase molybdopterin-binding" evidence="2">
    <location>
        <begin position="242"/>
        <end position="370"/>
    </location>
</feature>
<keyword evidence="4" id="KW-1185">Reference proteome</keyword>
<dbReference type="STRING" id="474950.SAMN05421771_1059"/>
<evidence type="ECO:0000256" key="1">
    <source>
        <dbReference type="SAM" id="MobiDB-lite"/>
    </source>
</evidence>
<dbReference type="PANTHER" id="PTHR43032">
    <property type="entry name" value="PROTEIN-METHIONINE-SULFOXIDE REDUCTASE"/>
    <property type="match status" value="1"/>
</dbReference>
<organism evidence="3 4">
    <name type="scientific">Granulicella pectinivorans</name>
    <dbReference type="NCBI Taxonomy" id="474950"/>
    <lineage>
        <taxon>Bacteria</taxon>
        <taxon>Pseudomonadati</taxon>
        <taxon>Acidobacteriota</taxon>
        <taxon>Terriglobia</taxon>
        <taxon>Terriglobales</taxon>
        <taxon>Acidobacteriaceae</taxon>
        <taxon>Granulicella</taxon>
    </lineage>
</organism>
<accession>A0A1I6LP99</accession>
<evidence type="ECO:0000259" key="2">
    <source>
        <dbReference type="Pfam" id="PF00174"/>
    </source>
</evidence>
<name>A0A1I6LP99_9BACT</name>
<dbReference type="EMBL" id="FOZL01000001">
    <property type="protein sequence ID" value="SFS05253.1"/>
    <property type="molecule type" value="Genomic_DNA"/>
</dbReference>
<dbReference type="Gene3D" id="3.90.420.10">
    <property type="entry name" value="Oxidoreductase, molybdopterin-binding domain"/>
    <property type="match status" value="1"/>
</dbReference>
<feature type="compositionally biased region" description="Basic and acidic residues" evidence="1">
    <location>
        <begin position="56"/>
        <end position="66"/>
    </location>
</feature>
<protein>
    <submittedName>
        <fullName evidence="3">Oxidoreductase molybdopterin binding domain-containing protein</fullName>
    </submittedName>
</protein>
<evidence type="ECO:0000313" key="4">
    <source>
        <dbReference type="Proteomes" id="UP000199024"/>
    </source>
</evidence>
<feature type="region of interest" description="Disordered" evidence="1">
    <location>
        <begin position="216"/>
        <end position="238"/>
    </location>
</feature>
<dbReference type="Proteomes" id="UP000199024">
    <property type="component" value="Unassembled WGS sequence"/>
</dbReference>
<proteinExistence type="predicted"/>
<gene>
    <name evidence="3" type="ORF">SAMN05421771_1059</name>
</gene>
<dbReference type="InterPro" id="IPR000572">
    <property type="entry name" value="OxRdtase_Mopterin-bd_dom"/>
</dbReference>
<feature type="region of interest" description="Disordered" evidence="1">
    <location>
        <begin position="1"/>
        <end position="66"/>
    </location>
</feature>
<dbReference type="SUPFAM" id="SSF56524">
    <property type="entry name" value="Oxidoreductase molybdopterin-binding domain"/>
    <property type="match status" value="1"/>
</dbReference>
<dbReference type="AlphaFoldDB" id="A0A1I6LP99"/>